<sequence>MIELFNNKYRVPSARLQSWNYANEGIYFVTICTKDREPYFGDIEDATLLPNEIGKIAWLEWFKAIEMRPDMNIELGEFVVMPNHIHGIIIIGRNNFNKPDYSNCSESQNQFMAQSKNLASIIRGYKSAVSSYANKNNINFEWQTRFHEHIIRSEDDYATIANYIINNPAKWEEDKFYSSI</sequence>
<dbReference type="InterPro" id="IPR036515">
    <property type="entry name" value="Transposase_17_sf"/>
</dbReference>
<dbReference type="RefSeq" id="WP_340237300.1">
    <property type="nucleotide sequence ID" value="NZ_JBBEWC010000007.1"/>
</dbReference>
<dbReference type="PANTHER" id="PTHR36966:SF1">
    <property type="entry name" value="REP-ASSOCIATED TYROSINE TRANSPOSASE"/>
    <property type="match status" value="1"/>
</dbReference>
<reference evidence="3" key="1">
    <citation type="journal article" date="2019" name="Int. J. Syst. Evol. Microbiol.">
        <title>The Global Catalogue of Microorganisms (GCM) 10K type strain sequencing project: providing services to taxonomists for standard genome sequencing and annotation.</title>
        <authorList>
            <consortium name="The Broad Institute Genomics Platform"/>
            <consortium name="The Broad Institute Genome Sequencing Center for Infectious Disease"/>
            <person name="Wu L."/>
            <person name="Ma J."/>
        </authorList>
    </citation>
    <scope>NUCLEOTIDE SEQUENCE [LARGE SCALE GENOMIC DNA]</scope>
    <source>
        <strain evidence="3">KCTC 52344</strain>
    </source>
</reference>
<dbReference type="Proteomes" id="UP001597510">
    <property type="component" value="Unassembled WGS sequence"/>
</dbReference>
<proteinExistence type="predicted"/>
<name>A0ABW5J903_9BACT</name>
<protein>
    <submittedName>
        <fullName evidence="2">Transposase</fullName>
    </submittedName>
</protein>
<accession>A0ABW5J903</accession>
<dbReference type="SUPFAM" id="SSF143422">
    <property type="entry name" value="Transposase IS200-like"/>
    <property type="match status" value="1"/>
</dbReference>
<keyword evidence="3" id="KW-1185">Reference proteome</keyword>
<dbReference type="EMBL" id="JBHULC010000009">
    <property type="protein sequence ID" value="MFD2521195.1"/>
    <property type="molecule type" value="Genomic_DNA"/>
</dbReference>
<evidence type="ECO:0000313" key="3">
    <source>
        <dbReference type="Proteomes" id="UP001597510"/>
    </source>
</evidence>
<gene>
    <name evidence="2" type="ORF">ACFSR2_09890</name>
</gene>
<feature type="domain" description="Transposase IS200-like" evidence="1">
    <location>
        <begin position="22"/>
        <end position="167"/>
    </location>
</feature>
<dbReference type="PANTHER" id="PTHR36966">
    <property type="entry name" value="REP-ASSOCIATED TYROSINE TRANSPOSASE"/>
    <property type="match status" value="1"/>
</dbReference>
<organism evidence="2 3">
    <name type="scientific">Emticicia soli</name>
    <dbReference type="NCBI Taxonomy" id="2027878"/>
    <lineage>
        <taxon>Bacteria</taxon>
        <taxon>Pseudomonadati</taxon>
        <taxon>Bacteroidota</taxon>
        <taxon>Cytophagia</taxon>
        <taxon>Cytophagales</taxon>
        <taxon>Leadbetterellaceae</taxon>
        <taxon>Emticicia</taxon>
    </lineage>
</organism>
<comment type="caution">
    <text evidence="2">The sequence shown here is derived from an EMBL/GenBank/DDBJ whole genome shotgun (WGS) entry which is preliminary data.</text>
</comment>
<evidence type="ECO:0000313" key="2">
    <source>
        <dbReference type="EMBL" id="MFD2521195.1"/>
    </source>
</evidence>
<dbReference type="InterPro" id="IPR052715">
    <property type="entry name" value="RAYT_transposase"/>
</dbReference>
<dbReference type="SMART" id="SM01321">
    <property type="entry name" value="Y1_Tnp"/>
    <property type="match status" value="1"/>
</dbReference>
<dbReference type="Gene3D" id="3.30.70.1290">
    <property type="entry name" value="Transposase IS200-like"/>
    <property type="match status" value="1"/>
</dbReference>
<evidence type="ECO:0000259" key="1">
    <source>
        <dbReference type="SMART" id="SM01321"/>
    </source>
</evidence>
<dbReference type="InterPro" id="IPR002686">
    <property type="entry name" value="Transposase_17"/>
</dbReference>